<dbReference type="EMBL" id="JBHTCF010000002">
    <property type="protein sequence ID" value="MFC7304030.1"/>
    <property type="molecule type" value="Genomic_DNA"/>
</dbReference>
<dbReference type="Pfam" id="PF00877">
    <property type="entry name" value="NLPC_P60"/>
    <property type="match status" value="1"/>
</dbReference>
<feature type="region of interest" description="Disordered" evidence="5">
    <location>
        <begin position="97"/>
        <end position="197"/>
    </location>
</feature>
<protein>
    <submittedName>
        <fullName evidence="7">C40 family peptidase</fullName>
    </submittedName>
</protein>
<evidence type="ECO:0000256" key="5">
    <source>
        <dbReference type="SAM" id="MobiDB-lite"/>
    </source>
</evidence>
<evidence type="ECO:0000256" key="3">
    <source>
        <dbReference type="ARBA" id="ARBA00022801"/>
    </source>
</evidence>
<keyword evidence="8" id="KW-1185">Reference proteome</keyword>
<proteinExistence type="inferred from homology"/>
<gene>
    <name evidence="7" type="ORF">ACFQVC_07360</name>
</gene>
<dbReference type="InterPro" id="IPR000064">
    <property type="entry name" value="NLP_P60_dom"/>
</dbReference>
<comment type="caution">
    <text evidence="7">The sequence shown here is derived from an EMBL/GenBank/DDBJ whole genome shotgun (WGS) entry which is preliminary data.</text>
</comment>
<dbReference type="Proteomes" id="UP001596523">
    <property type="component" value="Unassembled WGS sequence"/>
</dbReference>
<feature type="compositionally biased region" description="Low complexity" evidence="5">
    <location>
        <begin position="144"/>
        <end position="161"/>
    </location>
</feature>
<evidence type="ECO:0000256" key="2">
    <source>
        <dbReference type="ARBA" id="ARBA00022670"/>
    </source>
</evidence>
<dbReference type="PROSITE" id="PS51935">
    <property type="entry name" value="NLPC_P60"/>
    <property type="match status" value="1"/>
</dbReference>
<dbReference type="Gene3D" id="3.90.1720.10">
    <property type="entry name" value="endopeptidase domain like (from Nostoc punctiforme)"/>
    <property type="match status" value="1"/>
</dbReference>
<dbReference type="InterPro" id="IPR051202">
    <property type="entry name" value="Peptidase_C40"/>
</dbReference>
<feature type="compositionally biased region" description="Basic and acidic residues" evidence="5">
    <location>
        <begin position="99"/>
        <end position="127"/>
    </location>
</feature>
<comment type="similarity">
    <text evidence="1">Belongs to the peptidase C40 family.</text>
</comment>
<reference evidence="8" key="1">
    <citation type="journal article" date="2019" name="Int. J. Syst. Evol. Microbiol.">
        <title>The Global Catalogue of Microorganisms (GCM) 10K type strain sequencing project: providing services to taxonomists for standard genome sequencing and annotation.</title>
        <authorList>
            <consortium name="The Broad Institute Genomics Platform"/>
            <consortium name="The Broad Institute Genome Sequencing Center for Infectious Disease"/>
            <person name="Wu L."/>
            <person name="Ma J."/>
        </authorList>
    </citation>
    <scope>NUCLEOTIDE SEQUENCE [LARGE SCALE GENOMIC DNA]</scope>
    <source>
        <strain evidence="8">SYNS20</strain>
    </source>
</reference>
<dbReference type="SUPFAM" id="SSF54001">
    <property type="entry name" value="Cysteine proteinases"/>
    <property type="match status" value="1"/>
</dbReference>
<dbReference type="InterPro" id="IPR038765">
    <property type="entry name" value="Papain-like_cys_pep_sf"/>
</dbReference>
<keyword evidence="2" id="KW-0645">Protease</keyword>
<evidence type="ECO:0000256" key="4">
    <source>
        <dbReference type="ARBA" id="ARBA00022807"/>
    </source>
</evidence>
<feature type="compositionally biased region" description="Low complexity" evidence="5">
    <location>
        <begin position="185"/>
        <end position="197"/>
    </location>
</feature>
<dbReference type="RefSeq" id="WP_381827809.1">
    <property type="nucleotide sequence ID" value="NZ_JBHTCF010000002.1"/>
</dbReference>
<organism evidence="7 8">
    <name type="scientific">Streptomyces monticola</name>
    <dbReference type="NCBI Taxonomy" id="2666263"/>
    <lineage>
        <taxon>Bacteria</taxon>
        <taxon>Bacillati</taxon>
        <taxon>Actinomycetota</taxon>
        <taxon>Actinomycetes</taxon>
        <taxon>Kitasatosporales</taxon>
        <taxon>Streptomycetaceae</taxon>
        <taxon>Streptomyces</taxon>
    </lineage>
</organism>
<keyword evidence="4" id="KW-0788">Thiol protease</keyword>
<evidence type="ECO:0000259" key="6">
    <source>
        <dbReference type="PROSITE" id="PS51935"/>
    </source>
</evidence>
<evidence type="ECO:0000313" key="7">
    <source>
        <dbReference type="EMBL" id="MFC7304030.1"/>
    </source>
</evidence>
<dbReference type="PANTHER" id="PTHR47053:SF1">
    <property type="entry name" value="MUREIN DD-ENDOPEPTIDASE MEPH-RELATED"/>
    <property type="match status" value="1"/>
</dbReference>
<sequence>MFRAAYIPRHRKPNRRAPRAALRAGVTGGVLSTAAAIGTTGFTTAAQQPAANVIEMAPPAPAHADEAGRVPHALRGAAADIALQAEQNAATRHAAKTAEQSKNEAIRKQAAAEKADKAEKAKREAAEQKAAAAQKAREQKAADAKAAAKTSAAASSKATEQPTPRQRPKQHTGKATAKSYGAHGGTAATPSAPSASAPASGSAASVIAFLRAQVGKPYVYGASGPSAYDCSGLTQAAFKTVGVNLPRTSQAQSSTGTSVSLSDIRPGDLLYWGGKGSAFHVGVYIGNGQYLDAANPRSGISVKSLSGYPASGAVRLI</sequence>
<evidence type="ECO:0000313" key="8">
    <source>
        <dbReference type="Proteomes" id="UP001596523"/>
    </source>
</evidence>
<accession>A0ABW2JEX3</accession>
<feature type="domain" description="NlpC/P60" evidence="6">
    <location>
        <begin position="200"/>
        <end position="317"/>
    </location>
</feature>
<name>A0ABW2JEX3_9ACTN</name>
<dbReference type="PANTHER" id="PTHR47053">
    <property type="entry name" value="MUREIN DD-ENDOPEPTIDASE MEPH-RELATED"/>
    <property type="match status" value="1"/>
</dbReference>
<evidence type="ECO:0000256" key="1">
    <source>
        <dbReference type="ARBA" id="ARBA00007074"/>
    </source>
</evidence>
<keyword evidence="3" id="KW-0378">Hydrolase</keyword>